<dbReference type="EMBL" id="CACVKT020003527">
    <property type="protein sequence ID" value="CAC5384343.1"/>
    <property type="molecule type" value="Genomic_DNA"/>
</dbReference>
<dbReference type="AlphaFoldDB" id="A0A6J8BKQ6"/>
<name>A0A6J8BKQ6_MYTCO</name>
<accession>A0A6J8BKQ6</accession>
<organism evidence="2 3">
    <name type="scientific">Mytilus coruscus</name>
    <name type="common">Sea mussel</name>
    <dbReference type="NCBI Taxonomy" id="42192"/>
    <lineage>
        <taxon>Eukaryota</taxon>
        <taxon>Metazoa</taxon>
        <taxon>Spiralia</taxon>
        <taxon>Lophotrochozoa</taxon>
        <taxon>Mollusca</taxon>
        <taxon>Bivalvia</taxon>
        <taxon>Autobranchia</taxon>
        <taxon>Pteriomorphia</taxon>
        <taxon>Mytilida</taxon>
        <taxon>Mytiloidea</taxon>
        <taxon>Mytilidae</taxon>
        <taxon>Mytilinae</taxon>
        <taxon>Mytilus</taxon>
    </lineage>
</organism>
<feature type="region of interest" description="Disordered" evidence="1">
    <location>
        <begin position="134"/>
        <end position="176"/>
    </location>
</feature>
<evidence type="ECO:0000313" key="2">
    <source>
        <dbReference type="EMBL" id="CAC5384343.1"/>
    </source>
</evidence>
<keyword evidence="3" id="KW-1185">Reference proteome</keyword>
<dbReference type="Proteomes" id="UP000507470">
    <property type="component" value="Unassembled WGS sequence"/>
</dbReference>
<evidence type="ECO:0000313" key="3">
    <source>
        <dbReference type="Proteomes" id="UP000507470"/>
    </source>
</evidence>
<sequence>MTEALKTANENIHKKASERQEIMNRGTDDKSIEIGSNILLKKHVQGRNKMQDNWHPTPYRVVHRFKDNVYGIQLADGSGPVRNVTRREICDTGKLDMMQNSSSDITEDSNSSVGGWNVTIVDPIPLPIQIEHQESGEDEQDVTTVSIDMTPPVDDDNSRRRSKRTNAGKHSNPFNLPKSVLLKEASVHGNIEPVKFEQLGEAIAALGTSLGQSLGQMLQEGWLKHNMSNN</sequence>
<dbReference type="OrthoDB" id="10059114at2759"/>
<proteinExistence type="predicted"/>
<gene>
    <name evidence="2" type="ORF">MCOR_20001</name>
</gene>
<feature type="compositionally biased region" description="Basic and acidic residues" evidence="1">
    <location>
        <begin position="11"/>
        <end position="28"/>
    </location>
</feature>
<reference evidence="2 3" key="1">
    <citation type="submission" date="2020-06" db="EMBL/GenBank/DDBJ databases">
        <authorList>
            <person name="Li R."/>
            <person name="Bekaert M."/>
        </authorList>
    </citation>
    <scope>NUCLEOTIDE SEQUENCE [LARGE SCALE GENOMIC DNA]</scope>
    <source>
        <strain evidence="3">wild</strain>
    </source>
</reference>
<protein>
    <submittedName>
        <fullName evidence="2">Uncharacterized protein</fullName>
    </submittedName>
</protein>
<feature type="region of interest" description="Disordered" evidence="1">
    <location>
        <begin position="1"/>
        <end position="28"/>
    </location>
</feature>
<evidence type="ECO:0000256" key="1">
    <source>
        <dbReference type="SAM" id="MobiDB-lite"/>
    </source>
</evidence>